<accession>A0AAV1RQ26</accession>
<gene>
    <name evidence="1" type="ORF">DCAF_LOCUS13016</name>
</gene>
<proteinExistence type="predicted"/>
<dbReference type="EMBL" id="CAWUPB010001108">
    <property type="protein sequence ID" value="CAK7337975.1"/>
    <property type="molecule type" value="Genomic_DNA"/>
</dbReference>
<keyword evidence="2" id="KW-1185">Reference proteome</keyword>
<dbReference type="AlphaFoldDB" id="A0AAV1RQ26"/>
<evidence type="ECO:0000313" key="1">
    <source>
        <dbReference type="EMBL" id="CAK7337975.1"/>
    </source>
</evidence>
<sequence>MESTPPIKELLKKIRELEARTQSSSIRNVELSLFVDSKPTQQKSHSISSQRFALKRWIATELIDFYPSCSFKSWFDLGLNRDSIPKEKRKIGCLCYFWTPNGFHAYRK</sequence>
<comment type="caution">
    <text evidence="1">The sequence shown here is derived from an EMBL/GenBank/DDBJ whole genome shotgun (WGS) entry which is preliminary data.</text>
</comment>
<protein>
    <submittedName>
        <fullName evidence="1">Uncharacterized protein</fullName>
    </submittedName>
</protein>
<name>A0AAV1RQ26_9ROSI</name>
<organism evidence="1 2">
    <name type="scientific">Dovyalis caffra</name>
    <dbReference type="NCBI Taxonomy" id="77055"/>
    <lineage>
        <taxon>Eukaryota</taxon>
        <taxon>Viridiplantae</taxon>
        <taxon>Streptophyta</taxon>
        <taxon>Embryophyta</taxon>
        <taxon>Tracheophyta</taxon>
        <taxon>Spermatophyta</taxon>
        <taxon>Magnoliopsida</taxon>
        <taxon>eudicotyledons</taxon>
        <taxon>Gunneridae</taxon>
        <taxon>Pentapetalae</taxon>
        <taxon>rosids</taxon>
        <taxon>fabids</taxon>
        <taxon>Malpighiales</taxon>
        <taxon>Salicaceae</taxon>
        <taxon>Flacourtieae</taxon>
        <taxon>Dovyalis</taxon>
    </lineage>
</organism>
<dbReference type="Proteomes" id="UP001314170">
    <property type="component" value="Unassembled WGS sequence"/>
</dbReference>
<reference evidence="1 2" key="1">
    <citation type="submission" date="2024-01" db="EMBL/GenBank/DDBJ databases">
        <authorList>
            <person name="Waweru B."/>
        </authorList>
    </citation>
    <scope>NUCLEOTIDE SEQUENCE [LARGE SCALE GENOMIC DNA]</scope>
</reference>
<evidence type="ECO:0000313" key="2">
    <source>
        <dbReference type="Proteomes" id="UP001314170"/>
    </source>
</evidence>